<gene>
    <name evidence="3" type="ORF">F444_13577</name>
</gene>
<protein>
    <recommendedName>
        <fullName evidence="5">BZIP domain-containing protein</fullName>
    </recommendedName>
</protein>
<organism evidence="3 4">
    <name type="scientific">Phytophthora nicotianae P1976</name>
    <dbReference type="NCBI Taxonomy" id="1317066"/>
    <lineage>
        <taxon>Eukaryota</taxon>
        <taxon>Sar</taxon>
        <taxon>Stramenopiles</taxon>
        <taxon>Oomycota</taxon>
        <taxon>Peronosporomycetes</taxon>
        <taxon>Peronosporales</taxon>
        <taxon>Peronosporaceae</taxon>
        <taxon>Phytophthora</taxon>
    </lineage>
</organism>
<sequence length="416" mass="46080">MSGFLPLEDLEPTLSDVLAFIDTFDSDATASTSSSSSDDGNNSPRPTPAPQSAVERRKTRKAAASRRCQQKKRAELLALRAQVAALENRLQELSKEKRKGSVGTRLDSNQRLSVTQLWRDKARLEHQLRRQSEERNNQLKTVVARQSNVAQAVRNVLGGITNVVNIEEALRTPPPTVTPTVLEGFVPNLHDAIYGELSDRLRRMYVDVNSRFTSLGTVTIQDVSTGMQVETDAVTGVPFVELKTAMTTSLSLKQTEKVVMGLKSCYYKRYRKYLTELGMKKESEYELRDEEMAVAMSSLSLSRSHEEENRLVLTFSTLSCDHPTDSGLRFREEGFVLVTKSPLDPQAGTVIQSYYRLTPEISAGAVSPASSGVATQDATKMFVLQNLGKRMWSNLQTIQANCIEAQLNPAAIPATC</sequence>
<feature type="compositionally biased region" description="Basic residues" evidence="2">
    <location>
        <begin position="57"/>
        <end position="69"/>
    </location>
</feature>
<evidence type="ECO:0000313" key="4">
    <source>
        <dbReference type="Proteomes" id="UP000028582"/>
    </source>
</evidence>
<proteinExistence type="predicted"/>
<evidence type="ECO:0000256" key="2">
    <source>
        <dbReference type="SAM" id="MobiDB-lite"/>
    </source>
</evidence>
<evidence type="ECO:0000313" key="3">
    <source>
        <dbReference type="EMBL" id="ETO69898.1"/>
    </source>
</evidence>
<dbReference type="OrthoDB" id="114863at2759"/>
<name>A0A080ZTD7_PHYNI</name>
<dbReference type="CDD" id="cd14686">
    <property type="entry name" value="bZIP"/>
    <property type="match status" value="1"/>
</dbReference>
<keyword evidence="1" id="KW-0175">Coiled coil</keyword>
<feature type="compositionally biased region" description="Low complexity" evidence="2">
    <location>
        <begin position="27"/>
        <end position="39"/>
    </location>
</feature>
<accession>A0A080ZTD7</accession>
<evidence type="ECO:0000256" key="1">
    <source>
        <dbReference type="SAM" id="Coils"/>
    </source>
</evidence>
<dbReference type="AlphaFoldDB" id="A0A080ZTD7"/>
<evidence type="ECO:0008006" key="5">
    <source>
        <dbReference type="Google" id="ProtNLM"/>
    </source>
</evidence>
<feature type="region of interest" description="Disordered" evidence="2">
    <location>
        <begin position="27"/>
        <end position="69"/>
    </location>
</feature>
<feature type="coiled-coil region" evidence="1">
    <location>
        <begin position="69"/>
        <end position="96"/>
    </location>
</feature>
<dbReference type="Proteomes" id="UP000028582">
    <property type="component" value="Unassembled WGS sequence"/>
</dbReference>
<dbReference type="EMBL" id="ANJA01002462">
    <property type="protein sequence ID" value="ETO69898.1"/>
    <property type="molecule type" value="Genomic_DNA"/>
</dbReference>
<reference evidence="3 4" key="1">
    <citation type="submission" date="2013-11" db="EMBL/GenBank/DDBJ databases">
        <title>The Genome Sequence of Phytophthora parasitica P1976.</title>
        <authorList>
            <consortium name="The Broad Institute Genomics Platform"/>
            <person name="Russ C."/>
            <person name="Tyler B."/>
            <person name="Panabieres F."/>
            <person name="Shan W."/>
            <person name="Tripathy S."/>
            <person name="Grunwald N."/>
            <person name="Machado M."/>
            <person name="Johnson C.S."/>
            <person name="Walker B."/>
            <person name="Young S."/>
            <person name="Zeng Q."/>
            <person name="Gargeya S."/>
            <person name="Fitzgerald M."/>
            <person name="Haas B."/>
            <person name="Abouelleil A."/>
            <person name="Allen A.W."/>
            <person name="Alvarado L."/>
            <person name="Arachchi H.M."/>
            <person name="Berlin A.M."/>
            <person name="Chapman S.B."/>
            <person name="Gainer-Dewar J."/>
            <person name="Goldberg J."/>
            <person name="Griggs A."/>
            <person name="Gujja S."/>
            <person name="Hansen M."/>
            <person name="Howarth C."/>
            <person name="Imamovic A."/>
            <person name="Ireland A."/>
            <person name="Larimer J."/>
            <person name="McCowan C."/>
            <person name="Murphy C."/>
            <person name="Pearson M."/>
            <person name="Poon T.W."/>
            <person name="Priest M."/>
            <person name="Roberts A."/>
            <person name="Saif S."/>
            <person name="Shea T."/>
            <person name="Sisk P."/>
            <person name="Sykes S."/>
            <person name="Wortman J."/>
            <person name="Nusbaum C."/>
            <person name="Birren B."/>
        </authorList>
    </citation>
    <scope>NUCLEOTIDE SEQUENCE [LARGE SCALE GENOMIC DNA]</scope>
    <source>
        <strain evidence="3 4">P1976</strain>
    </source>
</reference>
<comment type="caution">
    <text evidence="3">The sequence shown here is derived from an EMBL/GenBank/DDBJ whole genome shotgun (WGS) entry which is preliminary data.</text>
</comment>